<dbReference type="Proteomes" id="UP000004619">
    <property type="component" value="Unassembled WGS sequence"/>
</dbReference>
<sequence>MPGGVWEMPDKKQNNVDMVSDECEQTVAFLERWCYAGEGKRNKNRHFMT</sequence>
<keyword evidence="2" id="KW-1185">Reference proteome</keyword>
<dbReference type="AlphaFoldDB" id="C7H3A4"/>
<organism evidence="1 2">
    <name type="scientific">Faecalibacterium duncaniae (strain DSM 17677 / JCM 31915 / A2-165)</name>
    <name type="common">Faecalibacterium prausnitzii</name>
    <dbReference type="NCBI Taxonomy" id="411483"/>
    <lineage>
        <taxon>Bacteria</taxon>
        <taxon>Bacillati</taxon>
        <taxon>Bacillota</taxon>
        <taxon>Clostridia</taxon>
        <taxon>Eubacteriales</taxon>
        <taxon>Oscillospiraceae</taxon>
        <taxon>Faecalibacterium</taxon>
    </lineage>
</organism>
<proteinExistence type="predicted"/>
<dbReference type="EMBL" id="ACOP02000015">
    <property type="protein sequence ID" value="EEU97585.1"/>
    <property type="molecule type" value="Genomic_DNA"/>
</dbReference>
<protein>
    <submittedName>
        <fullName evidence="1">Uncharacterized protein</fullName>
    </submittedName>
</protein>
<reference evidence="1" key="1">
    <citation type="submission" date="2009-08" db="EMBL/GenBank/DDBJ databases">
        <authorList>
            <person name="Weinstock G."/>
            <person name="Sodergren E."/>
            <person name="Clifton S."/>
            <person name="Fulton L."/>
            <person name="Fulton B."/>
            <person name="Courtney L."/>
            <person name="Fronick C."/>
            <person name="Harrison M."/>
            <person name="Strong C."/>
            <person name="Farmer C."/>
            <person name="Delahaunty K."/>
            <person name="Markovic C."/>
            <person name="Hall O."/>
            <person name="Minx P."/>
            <person name="Tomlinson C."/>
            <person name="Mitreva M."/>
            <person name="Nelson J."/>
            <person name="Hou S."/>
            <person name="Wollam A."/>
            <person name="Pepin K.H."/>
            <person name="Johnson M."/>
            <person name="Bhonagiri V."/>
            <person name="Nash W.E."/>
            <person name="Warren W."/>
            <person name="Chinwalla A."/>
            <person name="Mardis E.R."/>
            <person name="Wilson R.K."/>
        </authorList>
    </citation>
    <scope>NUCLEOTIDE SEQUENCE [LARGE SCALE GENOMIC DNA]</scope>
    <source>
        <strain evidence="1">A2-165</strain>
    </source>
</reference>
<evidence type="ECO:0000313" key="2">
    <source>
        <dbReference type="Proteomes" id="UP000004619"/>
    </source>
</evidence>
<comment type="caution">
    <text evidence="1">The sequence shown here is derived from an EMBL/GenBank/DDBJ whole genome shotgun (WGS) entry which is preliminary data.</text>
</comment>
<dbReference type="STRING" id="411483.FAEPRAA2165_00764"/>
<evidence type="ECO:0000313" key="1">
    <source>
        <dbReference type="EMBL" id="EEU97585.1"/>
    </source>
</evidence>
<gene>
    <name evidence="1" type="ORF">FAEPRAA2165_00764</name>
</gene>
<name>C7H3A4_FAED2</name>
<dbReference type="HOGENOM" id="CLU_3135872_0_0_9"/>
<accession>C7H3A4</accession>